<reference evidence="3 4" key="1">
    <citation type="journal article" date="2016" name="Genome Announc.">
        <title>Genome Sequence of Madurella mycetomatis mm55, Isolated from a Human Mycetoma Case in Sudan.</title>
        <authorList>
            <person name="Smit S."/>
            <person name="Derks M.F."/>
            <person name="Bervoets S."/>
            <person name="Fahal A."/>
            <person name="van Leeuwen W."/>
            <person name="van Belkum A."/>
            <person name="van de Sande W.W."/>
        </authorList>
    </citation>
    <scope>NUCLEOTIDE SEQUENCE [LARGE SCALE GENOMIC DNA]</scope>
    <source>
        <strain evidence="4">mm55</strain>
    </source>
</reference>
<accession>A0A175WB69</accession>
<feature type="coiled-coil region" evidence="1">
    <location>
        <begin position="339"/>
        <end position="366"/>
    </location>
</feature>
<dbReference type="AlphaFoldDB" id="A0A175WB69"/>
<dbReference type="OrthoDB" id="420564at2759"/>
<sequence>MSSNRSPTSQPWYRKRTQGGAPRQVEEPITVSPPPPLGDVIRTLQVSDLAGRAREFAGSAKILHARTVTSYNWVDNKASESTIMIPGKPPLWTPQTVPSRLKEDSGSYFRDRNAARYPKHPMEPTVVASLDSDPTIPSEVDFVACGNTLRNLLRFIRGEDKSFRILAYKVRETVFLVRRENSPTELIPGVRGFGHAFPEANTTWEPEVKGSSSHERVVRYSFGGMELLVRFGADGYMKENRPALENTSVEKPPFADVETLATSFFSNTISPSPASPSPNAALKITSTTRPIIPQSSIFDLKTRSIYTRSKRDHLAEVLPRLWVTQIPTSILAFHTQGLFVQQDIEIRDVREEVKEWEEEHSAKLAKLAALLSWIKELLESSEVGGKVEICYRGQGAGGLEVRRQLADVGEVLSADVRKRWEQRVVVSSKKKEGFAEEGAKN</sequence>
<dbReference type="EMBL" id="LCTW02000045">
    <property type="protein sequence ID" value="KXX80998.1"/>
    <property type="molecule type" value="Genomic_DNA"/>
</dbReference>
<feature type="region of interest" description="Disordered" evidence="2">
    <location>
        <begin position="1"/>
        <end position="36"/>
    </location>
</feature>
<dbReference type="STRING" id="100816.A0A175WB69"/>
<organism evidence="3 4">
    <name type="scientific">Madurella mycetomatis</name>
    <dbReference type="NCBI Taxonomy" id="100816"/>
    <lineage>
        <taxon>Eukaryota</taxon>
        <taxon>Fungi</taxon>
        <taxon>Dikarya</taxon>
        <taxon>Ascomycota</taxon>
        <taxon>Pezizomycotina</taxon>
        <taxon>Sordariomycetes</taxon>
        <taxon>Sordariomycetidae</taxon>
        <taxon>Sordariales</taxon>
        <taxon>Sordariales incertae sedis</taxon>
        <taxon>Madurella</taxon>
    </lineage>
</organism>
<comment type="caution">
    <text evidence="3">The sequence shown here is derived from an EMBL/GenBank/DDBJ whole genome shotgun (WGS) entry which is preliminary data.</text>
</comment>
<dbReference type="PANTHER" id="PTHR35179">
    <property type="entry name" value="PROTEIN CBG02620"/>
    <property type="match status" value="1"/>
</dbReference>
<evidence type="ECO:0000256" key="2">
    <source>
        <dbReference type="SAM" id="MobiDB-lite"/>
    </source>
</evidence>
<protein>
    <recommendedName>
        <fullName evidence="5">Geranylgeranyl pyrophosphate synthetase</fullName>
    </recommendedName>
</protein>
<name>A0A175WB69_9PEZI</name>
<feature type="compositionally biased region" description="Polar residues" evidence="2">
    <location>
        <begin position="1"/>
        <end position="11"/>
    </location>
</feature>
<dbReference type="PANTHER" id="PTHR35179:SF2">
    <property type="entry name" value="START DOMAIN-CONTAINING PROTEIN"/>
    <property type="match status" value="1"/>
</dbReference>
<keyword evidence="1" id="KW-0175">Coiled coil</keyword>
<gene>
    <name evidence="3" type="ORF">MMYC01_205187</name>
</gene>
<dbReference type="Proteomes" id="UP000078237">
    <property type="component" value="Unassembled WGS sequence"/>
</dbReference>
<keyword evidence="4" id="KW-1185">Reference proteome</keyword>
<evidence type="ECO:0000256" key="1">
    <source>
        <dbReference type="SAM" id="Coils"/>
    </source>
</evidence>
<dbReference type="VEuPathDB" id="FungiDB:MMYC01_205187"/>
<evidence type="ECO:0000313" key="4">
    <source>
        <dbReference type="Proteomes" id="UP000078237"/>
    </source>
</evidence>
<evidence type="ECO:0000313" key="3">
    <source>
        <dbReference type="EMBL" id="KXX80998.1"/>
    </source>
</evidence>
<evidence type="ECO:0008006" key="5">
    <source>
        <dbReference type="Google" id="ProtNLM"/>
    </source>
</evidence>
<proteinExistence type="predicted"/>